<keyword evidence="2" id="KW-0812">Transmembrane</keyword>
<feature type="region of interest" description="Disordered" evidence="1">
    <location>
        <begin position="573"/>
        <end position="601"/>
    </location>
</feature>
<dbReference type="Pfam" id="PF09972">
    <property type="entry name" value="DUF2207"/>
    <property type="match status" value="1"/>
</dbReference>
<dbReference type="Pfam" id="PF20990">
    <property type="entry name" value="DUF2207_C"/>
    <property type="match status" value="1"/>
</dbReference>
<feature type="transmembrane region" description="Helical" evidence="2">
    <location>
        <begin position="418"/>
        <end position="438"/>
    </location>
</feature>
<feature type="domain" description="Predicted membrane protein YciQ-like C-terminal" evidence="4">
    <location>
        <begin position="297"/>
        <end position="522"/>
    </location>
</feature>
<name>A0A9X4M1L6_9ACTN</name>
<protein>
    <submittedName>
        <fullName evidence="5">DUF2207 domain-containing protein</fullName>
    </submittedName>
</protein>
<proteinExistence type="predicted"/>
<keyword evidence="2" id="KW-1133">Transmembrane helix</keyword>
<feature type="domain" description="DUF2207" evidence="3">
    <location>
        <begin position="41"/>
        <end position="236"/>
    </location>
</feature>
<evidence type="ECO:0000259" key="4">
    <source>
        <dbReference type="Pfam" id="PF20990"/>
    </source>
</evidence>
<evidence type="ECO:0000256" key="1">
    <source>
        <dbReference type="SAM" id="MobiDB-lite"/>
    </source>
</evidence>
<dbReference type="AlphaFoldDB" id="A0A9X4M1L6"/>
<comment type="caution">
    <text evidence="5">The sequence shown here is derived from an EMBL/GenBank/DDBJ whole genome shotgun (WGS) entry which is preliminary data.</text>
</comment>
<dbReference type="RefSeq" id="WP_332519105.1">
    <property type="nucleotide sequence ID" value="NZ_JANRHA010000001.1"/>
</dbReference>
<feature type="transmembrane region" description="Helical" evidence="2">
    <location>
        <begin position="444"/>
        <end position="463"/>
    </location>
</feature>
<accession>A0A9X4M1L6</accession>
<dbReference type="Proteomes" id="UP001152755">
    <property type="component" value="Unassembled WGS sequence"/>
</dbReference>
<feature type="compositionally biased region" description="Gly residues" evidence="1">
    <location>
        <begin position="578"/>
        <end position="601"/>
    </location>
</feature>
<keyword evidence="2" id="KW-0472">Membrane</keyword>
<dbReference type="InterPro" id="IPR018702">
    <property type="entry name" value="DUF2207"/>
</dbReference>
<evidence type="ECO:0000259" key="3">
    <source>
        <dbReference type="Pfam" id="PF09972"/>
    </source>
</evidence>
<dbReference type="EMBL" id="JANRHA010000001">
    <property type="protein sequence ID" value="MDG3013473.1"/>
    <property type="molecule type" value="Genomic_DNA"/>
</dbReference>
<evidence type="ECO:0000313" key="6">
    <source>
        <dbReference type="Proteomes" id="UP001152755"/>
    </source>
</evidence>
<organism evidence="5 6">
    <name type="scientific">Speluncibacter jeojiensis</name>
    <dbReference type="NCBI Taxonomy" id="2710754"/>
    <lineage>
        <taxon>Bacteria</taxon>
        <taxon>Bacillati</taxon>
        <taxon>Actinomycetota</taxon>
        <taxon>Actinomycetes</taxon>
        <taxon>Mycobacteriales</taxon>
        <taxon>Speluncibacteraceae</taxon>
        <taxon>Speluncibacter</taxon>
    </lineage>
</organism>
<dbReference type="InterPro" id="IPR048389">
    <property type="entry name" value="YciQ-like_C"/>
</dbReference>
<evidence type="ECO:0000256" key="2">
    <source>
        <dbReference type="SAM" id="Phobius"/>
    </source>
</evidence>
<feature type="transmembrane region" description="Helical" evidence="2">
    <location>
        <begin position="262"/>
        <end position="282"/>
    </location>
</feature>
<gene>
    <name evidence="5" type="ORF">NVS88_02755</name>
</gene>
<reference evidence="5" key="1">
    <citation type="submission" date="2022-08" db="EMBL/GenBank/DDBJ databases">
        <title>Genome analysis of Corynebacteriales strain.</title>
        <authorList>
            <person name="Lee S.D."/>
        </authorList>
    </citation>
    <scope>NUCLEOTIDE SEQUENCE</scope>
    <source>
        <strain evidence="5">D3-21</strain>
    </source>
</reference>
<keyword evidence="6" id="KW-1185">Reference proteome</keyword>
<sequence length="601" mass="62450">MKRLIASIVLVVLTGIGLLWPLAEGTFGAGSVQPSTDPSVVTDYDATYQVAPDGHLEATETLVVDLPAGRHGIFRYFPAADPTDPHARILPTVTGITMDGASVPVSYSWKQGRSLRVARIGDPDRIVPAGVHTYVISYTIDNVLARPSGAQGDFSARAGQNATPPTASFFWNVVGFWEMPIRSAHVAVDLPGATGLVQCAASASGEHPCAIEGAGTDHVTVTATDLPPRNPVTLRADLHVPLPPHETVPWTVRFDKVLGRSVPVVVLVAVLSAITLTAGYLWERRSREAPPGLPVMYTPPEGLGPAQTVYIVKESVGGHALVATLLHMAEQGLVDLTATDAKSWTITGKATADRWATADPVTRRVGETLGVTTAGSAFAADGGKAAGQTLLKAKQYVESTARSWSRTEGLVVSSTEEWVGRALVVGAAVLAVVGFVGLLGVTMWGLPFAAFVIGGVGLLATGVGTRRTAAGRQVWSRAGGFERLLSTPSSEDRFDYAARKDLFIAYVPYAVAFGVADKWAAKYRTATGQEAPVPLWFPAAYYGGAAGLYSGGGFDTFDSALSSSIGAYQAAQRSSSSGSGGSSWSGGGGWGGGGGGGGGSW</sequence>
<evidence type="ECO:0000313" key="5">
    <source>
        <dbReference type="EMBL" id="MDG3013473.1"/>
    </source>
</evidence>